<feature type="domain" description="FAS1-like dehydratase" evidence="1">
    <location>
        <begin position="38"/>
        <end position="117"/>
    </location>
</feature>
<organism evidence="2 3">
    <name type="scientific">Desulfosporosinus fructosivorans</name>
    <dbReference type="NCBI Taxonomy" id="2018669"/>
    <lineage>
        <taxon>Bacteria</taxon>
        <taxon>Bacillati</taxon>
        <taxon>Bacillota</taxon>
        <taxon>Clostridia</taxon>
        <taxon>Eubacteriales</taxon>
        <taxon>Desulfitobacteriaceae</taxon>
        <taxon>Desulfosporosinus</taxon>
    </lineage>
</organism>
<sequence>MIGKESIGLESEVRVLKIEPEAVRRFAEATGAQYNDRVPPTFVVTLRQANIPGFELPIPGMIHGEQKITFHREIQIGERLSCKRCIKDVYARSGKLGNMTFVVIETTGYDSAAELVFSSNSTLIAPIKVDVVREE</sequence>
<reference evidence="2 3" key="1">
    <citation type="submission" date="2019-03" db="EMBL/GenBank/DDBJ databases">
        <title>Draft Genome Sequence of Desulfosporosinus fructosivorans Strain 63.6F, Isolated from Marine Sediment in the Baltic Sea.</title>
        <authorList>
            <person name="Hausmann B."/>
            <person name="Vandieken V."/>
            <person name="Pjevac P."/>
            <person name="Schreck K."/>
            <person name="Herbold C.W."/>
            <person name="Loy A."/>
        </authorList>
    </citation>
    <scope>NUCLEOTIDE SEQUENCE [LARGE SCALE GENOMIC DNA]</scope>
    <source>
        <strain evidence="2 3">63.6F</strain>
    </source>
</reference>
<dbReference type="AlphaFoldDB" id="A0A4Z0R6U3"/>
<keyword evidence="3" id="KW-1185">Reference proteome</keyword>
<evidence type="ECO:0000313" key="3">
    <source>
        <dbReference type="Proteomes" id="UP000298460"/>
    </source>
</evidence>
<proteinExistence type="predicted"/>
<dbReference type="EMBL" id="SPQQ01000003">
    <property type="protein sequence ID" value="TGE38548.1"/>
    <property type="molecule type" value="Genomic_DNA"/>
</dbReference>
<protein>
    <recommendedName>
        <fullName evidence="1">FAS1-like dehydratase domain-containing protein</fullName>
    </recommendedName>
</protein>
<dbReference type="Proteomes" id="UP000298460">
    <property type="component" value="Unassembled WGS sequence"/>
</dbReference>
<name>A0A4Z0R6U3_9FIRM</name>
<dbReference type="InterPro" id="IPR029069">
    <property type="entry name" value="HotDog_dom_sf"/>
</dbReference>
<dbReference type="InterPro" id="IPR039569">
    <property type="entry name" value="FAS1-like_DH_region"/>
</dbReference>
<dbReference type="Pfam" id="PF13452">
    <property type="entry name" value="FAS1_DH_region"/>
    <property type="match status" value="1"/>
</dbReference>
<evidence type="ECO:0000313" key="2">
    <source>
        <dbReference type="EMBL" id="TGE38548.1"/>
    </source>
</evidence>
<evidence type="ECO:0000259" key="1">
    <source>
        <dbReference type="Pfam" id="PF13452"/>
    </source>
</evidence>
<dbReference type="SUPFAM" id="SSF54637">
    <property type="entry name" value="Thioesterase/thiol ester dehydrase-isomerase"/>
    <property type="match status" value="1"/>
</dbReference>
<comment type="caution">
    <text evidence="2">The sequence shown here is derived from an EMBL/GenBank/DDBJ whole genome shotgun (WGS) entry which is preliminary data.</text>
</comment>
<gene>
    <name evidence="2" type="ORF">E4K67_11535</name>
</gene>
<dbReference type="Gene3D" id="3.10.129.10">
    <property type="entry name" value="Hotdog Thioesterase"/>
    <property type="match status" value="1"/>
</dbReference>
<accession>A0A4Z0R6U3</accession>
<dbReference type="RefSeq" id="WP_135546708.1">
    <property type="nucleotide sequence ID" value="NZ_SPQQ01000003.1"/>
</dbReference>
<dbReference type="OrthoDB" id="160199at2"/>